<dbReference type="InterPro" id="IPR002182">
    <property type="entry name" value="NB-ARC"/>
</dbReference>
<dbReference type="GO" id="GO:0043531">
    <property type="term" value="F:ADP binding"/>
    <property type="evidence" value="ECO:0007669"/>
    <property type="project" value="InterPro"/>
</dbReference>
<dbReference type="PANTHER" id="PTHR46082">
    <property type="entry name" value="ATP/GTP-BINDING PROTEIN-RELATED"/>
    <property type="match status" value="1"/>
</dbReference>
<dbReference type="Pfam" id="PF17107">
    <property type="entry name" value="SesA"/>
    <property type="match status" value="1"/>
</dbReference>
<dbReference type="EMBL" id="MDDG01000001">
    <property type="protein sequence ID" value="OQE46741.1"/>
    <property type="molecule type" value="Genomic_DNA"/>
</dbReference>
<gene>
    <name evidence="4" type="ORF">PENCOP_c001G08887</name>
</gene>
<dbReference type="InterPro" id="IPR011990">
    <property type="entry name" value="TPR-like_helical_dom_sf"/>
</dbReference>
<evidence type="ECO:0000313" key="5">
    <source>
        <dbReference type="Proteomes" id="UP000191500"/>
    </source>
</evidence>
<evidence type="ECO:0000256" key="1">
    <source>
        <dbReference type="PROSITE-ProRule" id="PRU00339"/>
    </source>
</evidence>
<dbReference type="InterPro" id="IPR031352">
    <property type="entry name" value="SesA"/>
</dbReference>
<protein>
    <submittedName>
        <fullName evidence="4">Uncharacterized protein</fullName>
    </submittedName>
</protein>
<dbReference type="Pfam" id="PF13374">
    <property type="entry name" value="TPR_10"/>
    <property type="match status" value="2"/>
</dbReference>
<dbReference type="InterPro" id="IPR053137">
    <property type="entry name" value="NLR-like"/>
</dbReference>
<feature type="repeat" description="TPR" evidence="1">
    <location>
        <begin position="793"/>
        <end position="826"/>
    </location>
</feature>
<dbReference type="STRING" id="36646.A0A1V6V7X8"/>
<dbReference type="Gene3D" id="1.25.40.10">
    <property type="entry name" value="Tetratricopeptide repeat domain"/>
    <property type="match status" value="3"/>
</dbReference>
<proteinExistence type="predicted"/>
<dbReference type="PRINTS" id="PR00381">
    <property type="entry name" value="KINESINLIGHT"/>
</dbReference>
<feature type="repeat" description="TPR" evidence="1">
    <location>
        <begin position="1045"/>
        <end position="1078"/>
    </location>
</feature>
<evidence type="ECO:0000259" key="2">
    <source>
        <dbReference type="Pfam" id="PF00931"/>
    </source>
</evidence>
<keyword evidence="5" id="KW-1185">Reference proteome</keyword>
<dbReference type="Gene3D" id="3.40.50.300">
    <property type="entry name" value="P-loop containing nucleotide triphosphate hydrolases"/>
    <property type="match status" value="1"/>
</dbReference>
<organism evidence="4 5">
    <name type="scientific">Penicillium coprophilum</name>
    <dbReference type="NCBI Taxonomy" id="36646"/>
    <lineage>
        <taxon>Eukaryota</taxon>
        <taxon>Fungi</taxon>
        <taxon>Dikarya</taxon>
        <taxon>Ascomycota</taxon>
        <taxon>Pezizomycotina</taxon>
        <taxon>Eurotiomycetes</taxon>
        <taxon>Eurotiomycetidae</taxon>
        <taxon>Eurotiales</taxon>
        <taxon>Aspergillaceae</taxon>
        <taxon>Penicillium</taxon>
    </lineage>
</organism>
<evidence type="ECO:0000313" key="4">
    <source>
        <dbReference type="EMBL" id="OQE46741.1"/>
    </source>
</evidence>
<feature type="repeat" description="TPR" evidence="1">
    <location>
        <begin position="751"/>
        <end position="784"/>
    </location>
</feature>
<feature type="domain" description="NACHT-NTPase and P-loop NTPases N-terminal" evidence="3">
    <location>
        <begin position="48"/>
        <end position="171"/>
    </location>
</feature>
<dbReference type="AlphaFoldDB" id="A0A1V6V7X8"/>
<dbReference type="PANTHER" id="PTHR46082:SF6">
    <property type="entry name" value="AAA+ ATPASE DOMAIN-CONTAINING PROTEIN-RELATED"/>
    <property type="match status" value="1"/>
</dbReference>
<reference evidence="5" key="1">
    <citation type="journal article" date="2017" name="Nat. Microbiol.">
        <title>Global analysis of biosynthetic gene clusters reveals vast potential of secondary metabolite production in Penicillium species.</title>
        <authorList>
            <person name="Nielsen J.C."/>
            <person name="Grijseels S."/>
            <person name="Prigent S."/>
            <person name="Ji B."/>
            <person name="Dainat J."/>
            <person name="Nielsen K.F."/>
            <person name="Frisvad J.C."/>
            <person name="Workman M."/>
            <person name="Nielsen J."/>
        </authorList>
    </citation>
    <scope>NUCLEOTIDE SEQUENCE [LARGE SCALE GENOMIC DNA]</scope>
    <source>
        <strain evidence="5">IBT 31321</strain>
    </source>
</reference>
<dbReference type="InterPro" id="IPR027417">
    <property type="entry name" value="P-loop_NTPase"/>
</dbReference>
<feature type="repeat" description="TPR" evidence="1">
    <location>
        <begin position="1003"/>
        <end position="1036"/>
    </location>
</feature>
<dbReference type="SMART" id="SM00028">
    <property type="entry name" value="TPR"/>
    <property type="match status" value="10"/>
</dbReference>
<dbReference type="Pfam" id="PF13424">
    <property type="entry name" value="TPR_12"/>
    <property type="match status" value="4"/>
</dbReference>
<dbReference type="InterPro" id="IPR019734">
    <property type="entry name" value="TPR_rpt"/>
</dbReference>
<comment type="caution">
    <text evidence="4">The sequence shown here is derived from an EMBL/GenBank/DDBJ whole genome shotgun (WGS) entry which is preliminary data.</text>
</comment>
<feature type="domain" description="NB-ARC" evidence="2">
    <location>
        <begin position="289"/>
        <end position="416"/>
    </location>
</feature>
<keyword evidence="1" id="KW-0802">TPR repeat</keyword>
<feature type="repeat" description="TPR" evidence="1">
    <location>
        <begin position="919"/>
        <end position="952"/>
    </location>
</feature>
<feature type="repeat" description="TPR" evidence="1">
    <location>
        <begin position="709"/>
        <end position="742"/>
    </location>
</feature>
<sequence>MLRLESHSSFLPINYSCCALYHILCEISTQLHTTYHFRMSGLEVIGGISAIITLLDASIKVYDNARNDMKLPETFESVRRRLPVILHILQTCENDLEPGKDSMPSDVCKALEKILDACDEKARKLREIFEMTIPGEKDTWEKRYAKVIRRLGKGNKVEELMATLTEDVQLLVNNHAVKSASPEDNAELKKILKEMETINNSTPEEEHSALAFHSGGGAQTNNVNSGSGQQINNNAHVGTQYFHSVTLRQKKDFSFRGPVGILRGQAPYIASELFVGRGYELDEITKVLHLDHKTQKQRRLVLGGMGGIGKTQLAIAYAESGRGSYSSVFWINAVSEAGLKDSFRSIASLIFDVEEPGVLEDKEIVRRVHQWLCTPQNTGWLLIFDNYDDPSQFRIDHYYPPPSHGAIVVTSRRPDLVAGTPLHIKPFQNIEDSLAILQTRSKRKNIQSDPHAKRLAERLAGLPLALATAGTYLHLSTFTFERYFQEYEKRWNINPRRPQQLQEYQERTLYTTWDLSYSRLKKEAPDAANLLKLLAYFDNQSLWYELFYAGLTSSSPEWLREVITDDVKFDGVMGILAEYYFLDVHQTLKSWSMHNCVHDWTLAALNKDIDANHYWYVFDCITASINDDNADDFANLSYSPLATHATRLVQQRFYQNEVIYNIAPHQLHQASLIANLLREQVLLLAAEQMYQRALAGYEKALGADHTSTLETVRNLGILYRGQGKLDQAEQMYQRALAGCEKTLGADHTSTLETIRNLGILYRGQGKLDRAEQMYQRAIAGYEKALGVDHTSTLNTVDNLGVLYWNQGKLDQAEQMYQRALAGREKARGADHTSTLSTIDNLGLLYQDQGKLDQAEQMHQRALAGREKALGADHTLTINTVHNLGILYWNQGKLDQAEQMHHRALAGREKALGADHTSTLKTVNNLGILYRNQGKLDQAEQMYQRALAGYEKALGADHTSTLYTVHNLGTLYRNQGKLDQAEQMYQRALAGCEKALGADHTSTLETVHNLGILYQDQGKLDQAEQMYQRALAGCEKALGADHTSTLETVHNLGILYQDQGKLDQAEQMHQRALAGREKRNTAT</sequence>
<name>A0A1V6V7X8_9EURO</name>
<dbReference type="Proteomes" id="UP000191500">
    <property type="component" value="Unassembled WGS sequence"/>
</dbReference>
<feature type="repeat" description="TPR" evidence="1">
    <location>
        <begin position="961"/>
        <end position="994"/>
    </location>
</feature>
<dbReference type="SUPFAM" id="SSF48452">
    <property type="entry name" value="TPR-like"/>
    <property type="match status" value="1"/>
</dbReference>
<accession>A0A1V6V7X8</accession>
<dbReference type="SUPFAM" id="SSF52540">
    <property type="entry name" value="P-loop containing nucleoside triphosphate hydrolases"/>
    <property type="match status" value="1"/>
</dbReference>
<dbReference type="Pfam" id="PF00931">
    <property type="entry name" value="NB-ARC"/>
    <property type="match status" value="1"/>
</dbReference>
<evidence type="ECO:0000259" key="3">
    <source>
        <dbReference type="Pfam" id="PF17107"/>
    </source>
</evidence>
<dbReference type="PROSITE" id="PS50005">
    <property type="entry name" value="TPR"/>
    <property type="match status" value="7"/>
</dbReference>